<dbReference type="InterPro" id="IPR036412">
    <property type="entry name" value="HAD-like_sf"/>
</dbReference>
<name>A0A444DIB2_ENSVE</name>
<evidence type="ECO:0000313" key="1">
    <source>
        <dbReference type="EMBL" id="RRT81444.1"/>
    </source>
</evidence>
<dbReference type="EMBL" id="AMZH03000909">
    <property type="protein sequence ID" value="RRT81444.1"/>
    <property type="molecule type" value="Genomic_DNA"/>
</dbReference>
<protein>
    <submittedName>
        <fullName evidence="1">Uncharacterized protein</fullName>
    </submittedName>
</protein>
<organism evidence="1 2">
    <name type="scientific">Ensete ventricosum</name>
    <name type="common">Abyssinian banana</name>
    <name type="synonym">Musa ensete</name>
    <dbReference type="NCBI Taxonomy" id="4639"/>
    <lineage>
        <taxon>Eukaryota</taxon>
        <taxon>Viridiplantae</taxon>
        <taxon>Streptophyta</taxon>
        <taxon>Embryophyta</taxon>
        <taxon>Tracheophyta</taxon>
        <taxon>Spermatophyta</taxon>
        <taxon>Magnoliopsida</taxon>
        <taxon>Liliopsida</taxon>
        <taxon>Zingiberales</taxon>
        <taxon>Musaceae</taxon>
        <taxon>Ensete</taxon>
    </lineage>
</organism>
<dbReference type="AlphaFoldDB" id="A0A444DIB2"/>
<evidence type="ECO:0000313" key="2">
    <source>
        <dbReference type="Proteomes" id="UP000287651"/>
    </source>
</evidence>
<sequence>MTKLSLFRLNPGSIYHGQFTLLIAKVKYPNLILNVQKLLFLGTAEAISTLRPYWLEATRGIADIVQAMPDMLEIVPCGAAKRSGIKLLLDHLGIAADEV</sequence>
<dbReference type="InterPro" id="IPR023214">
    <property type="entry name" value="HAD_sf"/>
</dbReference>
<dbReference type="PANTHER" id="PTHR46986:SF1">
    <property type="entry name" value="ENDORIBONUCLEASE YBEY, CHLOROPLASTIC"/>
    <property type="match status" value="1"/>
</dbReference>
<dbReference type="GO" id="GO:0006364">
    <property type="term" value="P:rRNA processing"/>
    <property type="evidence" value="ECO:0007669"/>
    <property type="project" value="InterPro"/>
</dbReference>
<proteinExistence type="predicted"/>
<dbReference type="SUPFAM" id="SSF56784">
    <property type="entry name" value="HAD-like"/>
    <property type="match status" value="1"/>
</dbReference>
<dbReference type="InterPro" id="IPR002036">
    <property type="entry name" value="YbeY"/>
</dbReference>
<reference evidence="1 2" key="1">
    <citation type="journal article" date="2014" name="Agronomy (Basel)">
        <title>A Draft Genome Sequence for Ensete ventricosum, the Drought-Tolerant Tree Against Hunger.</title>
        <authorList>
            <person name="Harrison J."/>
            <person name="Moore K.A."/>
            <person name="Paszkiewicz K."/>
            <person name="Jones T."/>
            <person name="Grant M."/>
            <person name="Ambacheew D."/>
            <person name="Muzemil S."/>
            <person name="Studholme D.J."/>
        </authorList>
    </citation>
    <scope>NUCLEOTIDE SEQUENCE [LARGE SCALE GENOMIC DNA]</scope>
</reference>
<dbReference type="Pfam" id="PF08282">
    <property type="entry name" value="Hydrolase_3"/>
    <property type="match status" value="1"/>
</dbReference>
<dbReference type="Proteomes" id="UP000287651">
    <property type="component" value="Unassembled WGS sequence"/>
</dbReference>
<dbReference type="GO" id="GO:0004222">
    <property type="term" value="F:metalloendopeptidase activity"/>
    <property type="evidence" value="ECO:0007669"/>
    <property type="project" value="InterPro"/>
</dbReference>
<gene>
    <name evidence="1" type="ORF">B296_00022004</name>
</gene>
<dbReference type="Gene3D" id="3.40.50.1000">
    <property type="entry name" value="HAD superfamily/HAD-like"/>
    <property type="match status" value="1"/>
</dbReference>
<accession>A0A444DIB2</accession>
<comment type="caution">
    <text evidence="1">The sequence shown here is derived from an EMBL/GenBank/DDBJ whole genome shotgun (WGS) entry which is preliminary data.</text>
</comment>
<dbReference type="PANTHER" id="PTHR46986">
    <property type="entry name" value="ENDORIBONUCLEASE YBEY, CHLOROPLASTIC"/>
    <property type="match status" value="1"/>
</dbReference>
<dbReference type="Gene3D" id="3.30.1240.10">
    <property type="match status" value="1"/>
</dbReference>